<sequence length="226" mass="25546">MIKVIKQSWIFRAILIALMLIAIEIPPIAVNFALRYSKTNQLIVDGFMVLFICLMLAVIWWAHRTYETYNQLGQPAGIKVGWIIGGYLAIILGMDVLSYLNQFIYHQTETANNAALGSMLGHNEVITIVFCFSAVVLSPIAEEFIFRGTLTNMFFKRGNIWPKVIFSGVIFSTGHMSTNPISFLIYAYMGMVLAYVYLRTDDIRNSIAIHMINNAIAMYVLLVQVT</sequence>
<dbReference type="RefSeq" id="WP_339110854.1">
    <property type="nucleotide sequence ID" value="NZ_CP179918.1"/>
</dbReference>
<feature type="transmembrane region" description="Helical" evidence="2">
    <location>
        <begin position="82"/>
        <end position="105"/>
    </location>
</feature>
<reference evidence="4" key="1">
    <citation type="submission" date="2015-10" db="EMBL/GenBank/DDBJ databases">
        <authorList>
            <person name="Gilbert D.G."/>
        </authorList>
    </citation>
    <scope>NUCLEOTIDE SEQUENCE</scope>
    <source>
        <strain evidence="4">3c6</strain>
    </source>
</reference>
<evidence type="ECO:0000256" key="2">
    <source>
        <dbReference type="SAM" id="Phobius"/>
    </source>
</evidence>
<keyword evidence="2" id="KW-1133">Transmembrane helix</keyword>
<dbReference type="InterPro" id="IPR003675">
    <property type="entry name" value="Rce1/LyrA-like_dom"/>
</dbReference>
<dbReference type="GO" id="GO:0004175">
    <property type="term" value="F:endopeptidase activity"/>
    <property type="evidence" value="ECO:0007669"/>
    <property type="project" value="UniProtKB-ARBA"/>
</dbReference>
<keyword evidence="2" id="KW-0812">Transmembrane</keyword>
<comment type="similarity">
    <text evidence="1">Belongs to the UPF0177 family.</text>
</comment>
<dbReference type="PANTHER" id="PTHR36435:SF1">
    <property type="entry name" value="CAAX AMINO TERMINAL PROTEASE FAMILY PROTEIN"/>
    <property type="match status" value="1"/>
</dbReference>
<dbReference type="EMBL" id="LN887323">
    <property type="protein sequence ID" value="CUR38252.1"/>
    <property type="molecule type" value="Genomic_DNA"/>
</dbReference>
<gene>
    <name evidence="4" type="ORF">LRLP16767_LR3C6_00204</name>
</gene>
<name>A0A0U5F0Y0_LIMRT</name>
<feature type="transmembrane region" description="Helical" evidence="2">
    <location>
        <begin position="158"/>
        <end position="175"/>
    </location>
</feature>
<organism evidence="4">
    <name type="scientific">Limosilactobacillus reuteri</name>
    <name type="common">Lactobacillus reuteri</name>
    <dbReference type="NCBI Taxonomy" id="1598"/>
    <lineage>
        <taxon>Bacteria</taxon>
        <taxon>Bacillati</taxon>
        <taxon>Bacillota</taxon>
        <taxon>Bacilli</taxon>
        <taxon>Lactobacillales</taxon>
        <taxon>Lactobacillaceae</taxon>
        <taxon>Limosilactobacillus</taxon>
    </lineage>
</organism>
<keyword evidence="2" id="KW-0472">Membrane</keyword>
<evidence type="ECO:0000313" key="4">
    <source>
        <dbReference type="EMBL" id="CUR38252.1"/>
    </source>
</evidence>
<feature type="transmembrane region" description="Helical" evidence="2">
    <location>
        <begin position="125"/>
        <end position="146"/>
    </location>
</feature>
<feature type="transmembrane region" description="Helical" evidence="2">
    <location>
        <begin position="9"/>
        <end position="30"/>
    </location>
</feature>
<dbReference type="GO" id="GO:0080120">
    <property type="term" value="P:CAAX-box protein maturation"/>
    <property type="evidence" value="ECO:0007669"/>
    <property type="project" value="UniProtKB-ARBA"/>
</dbReference>
<dbReference type="PANTHER" id="PTHR36435">
    <property type="entry name" value="SLR1288 PROTEIN"/>
    <property type="match status" value="1"/>
</dbReference>
<evidence type="ECO:0000259" key="3">
    <source>
        <dbReference type="Pfam" id="PF02517"/>
    </source>
</evidence>
<feature type="transmembrane region" description="Helical" evidence="2">
    <location>
        <begin position="42"/>
        <end position="62"/>
    </location>
</feature>
<feature type="domain" description="CAAX prenyl protease 2/Lysostaphin resistance protein A-like" evidence="3">
    <location>
        <begin position="127"/>
        <end position="216"/>
    </location>
</feature>
<proteinExistence type="inferred from homology"/>
<dbReference type="AlphaFoldDB" id="A0A0U5F0Y0"/>
<feature type="transmembrane region" description="Helical" evidence="2">
    <location>
        <begin position="207"/>
        <end position="225"/>
    </location>
</feature>
<dbReference type="Pfam" id="PF02517">
    <property type="entry name" value="Rce1-like"/>
    <property type="match status" value="1"/>
</dbReference>
<protein>
    <submittedName>
        <fullName evidence="4">Abortive infection protein</fullName>
    </submittedName>
</protein>
<dbReference type="InterPro" id="IPR052710">
    <property type="entry name" value="CAAX_protease"/>
</dbReference>
<accession>A0A0U5F0Y0</accession>
<evidence type="ECO:0000256" key="1">
    <source>
        <dbReference type="ARBA" id="ARBA00009067"/>
    </source>
</evidence>